<protein>
    <recommendedName>
        <fullName evidence="1">WDGH domain-containing protein</fullName>
    </recommendedName>
</protein>
<reference evidence="2" key="1">
    <citation type="submission" date="2017-06" db="EMBL/GenBank/DDBJ databases">
        <title>Novel phages from South African skin metaviromes.</title>
        <authorList>
            <person name="van Zyl L.J."/>
            <person name="Abrahams Y."/>
            <person name="Stander E.A."/>
            <person name="Kirby B.M."/>
            <person name="Clavaud C."/>
            <person name="Farcet C."/>
            <person name="Breton L."/>
            <person name="Trindade M.I."/>
        </authorList>
    </citation>
    <scope>NUCLEOTIDE SEQUENCE</scope>
</reference>
<accession>A0A2H4JAV9</accession>
<evidence type="ECO:0000313" key="2">
    <source>
        <dbReference type="EMBL" id="ASN69448.1"/>
    </source>
</evidence>
<organism evidence="2">
    <name type="scientific">uncultured Caudovirales phage</name>
    <dbReference type="NCBI Taxonomy" id="2100421"/>
    <lineage>
        <taxon>Viruses</taxon>
        <taxon>Duplodnaviria</taxon>
        <taxon>Heunggongvirae</taxon>
        <taxon>Uroviricota</taxon>
        <taxon>Caudoviricetes</taxon>
        <taxon>Peduoviridae</taxon>
        <taxon>Maltschvirus</taxon>
        <taxon>Maltschvirus maltsch</taxon>
    </lineage>
</organism>
<proteinExistence type="predicted"/>
<feature type="domain" description="WDGH" evidence="1">
    <location>
        <begin position="18"/>
        <end position="111"/>
    </location>
</feature>
<name>A0A2H4JAV9_9CAUD</name>
<dbReference type="EMBL" id="MF417890">
    <property type="protein sequence ID" value="ASN69448.1"/>
    <property type="molecule type" value="Genomic_DNA"/>
</dbReference>
<sequence>MKAIEINKEIELLEDKSDISDGSHTFEELYHHRAILFSIICNTYKNQSWKSWKHDDGTMFEDYFIVGITTEQGEYSYHYHKDYWKYFEVKELTYAPVWDGHKPSDIERLFTLL</sequence>
<evidence type="ECO:0000259" key="1">
    <source>
        <dbReference type="Pfam" id="PF25311"/>
    </source>
</evidence>
<dbReference type="InterPro" id="IPR057362">
    <property type="entry name" value="WDGH"/>
</dbReference>
<gene>
    <name evidence="2" type="ORF">7F15_54</name>
</gene>
<dbReference type="Pfam" id="PF25311">
    <property type="entry name" value="WDGH"/>
    <property type="match status" value="1"/>
</dbReference>